<accession>A0A0F9R3A1</accession>
<protein>
    <submittedName>
        <fullName evidence="1">Uncharacterized protein</fullName>
    </submittedName>
</protein>
<dbReference type="AlphaFoldDB" id="A0A0F9R3A1"/>
<reference evidence="1" key="1">
    <citation type="journal article" date="2015" name="Nature">
        <title>Complex archaea that bridge the gap between prokaryotes and eukaryotes.</title>
        <authorList>
            <person name="Spang A."/>
            <person name="Saw J.H."/>
            <person name="Jorgensen S.L."/>
            <person name="Zaremba-Niedzwiedzka K."/>
            <person name="Martijn J."/>
            <person name="Lind A.E."/>
            <person name="van Eijk R."/>
            <person name="Schleper C."/>
            <person name="Guy L."/>
            <person name="Ettema T.J."/>
        </authorList>
    </citation>
    <scope>NUCLEOTIDE SEQUENCE</scope>
</reference>
<dbReference type="EMBL" id="LAZR01001081">
    <property type="protein sequence ID" value="KKN51070.1"/>
    <property type="molecule type" value="Genomic_DNA"/>
</dbReference>
<evidence type="ECO:0000313" key="1">
    <source>
        <dbReference type="EMBL" id="KKN51070.1"/>
    </source>
</evidence>
<sequence length="267" mass="29893">MNKTLLSTLLAALICTSLLVKVQAQDVHALEPELGVGGNIKLDEASTAYVDDGFDFHVHPLWESRYVSEGRDNLAGKGIASIATEFNYNEIAIIPWVATGVDSDYTEFNLNAIYATQLFNTVDIFIGYNHLRSRENTSNDHDNEVSLDFSYFYDDKFQLTSSAYYSFDSQGTFIELAINKGYEINEAVNIDFQTGLGFNAGYVSDGHNGINNLKLTANVSYQVIKQLEVYAYTSYTMAINKNAERFVGDQTLKNVFWSGIGLSYLYR</sequence>
<gene>
    <name evidence="1" type="ORF">LCGC14_0626420</name>
</gene>
<organism evidence="1">
    <name type="scientific">marine sediment metagenome</name>
    <dbReference type="NCBI Taxonomy" id="412755"/>
    <lineage>
        <taxon>unclassified sequences</taxon>
        <taxon>metagenomes</taxon>
        <taxon>ecological metagenomes</taxon>
    </lineage>
</organism>
<proteinExistence type="predicted"/>
<comment type="caution">
    <text evidence="1">The sequence shown here is derived from an EMBL/GenBank/DDBJ whole genome shotgun (WGS) entry which is preliminary data.</text>
</comment>
<name>A0A0F9R3A1_9ZZZZ</name>